<protein>
    <submittedName>
        <fullName evidence="1">Alpha/beta hydrolase</fullName>
    </submittedName>
</protein>
<organism evidence="1 2">
    <name type="scientific">Mycolicibacterium parafortuitum</name>
    <name type="common">Mycobacterium parafortuitum</name>
    <dbReference type="NCBI Taxonomy" id="39692"/>
    <lineage>
        <taxon>Bacteria</taxon>
        <taxon>Bacillati</taxon>
        <taxon>Actinomycetota</taxon>
        <taxon>Actinomycetes</taxon>
        <taxon>Mycobacteriales</taxon>
        <taxon>Mycobacteriaceae</taxon>
        <taxon>Mycolicibacterium</taxon>
    </lineage>
</organism>
<keyword evidence="2" id="KW-1185">Reference proteome</keyword>
<proteinExistence type="predicted"/>
<comment type="caution">
    <text evidence="1">The sequence shown here is derived from an EMBL/GenBank/DDBJ whole genome shotgun (WGS) entry which is preliminary data.</text>
</comment>
<keyword evidence="1" id="KW-0378">Hydrolase</keyword>
<dbReference type="Proteomes" id="UP001289645">
    <property type="component" value="Unassembled WGS sequence"/>
</dbReference>
<evidence type="ECO:0000313" key="1">
    <source>
        <dbReference type="EMBL" id="MDZ5083963.1"/>
    </source>
</evidence>
<dbReference type="EMBL" id="JAOXLN010000001">
    <property type="protein sequence ID" value="MDZ5083963.1"/>
    <property type="molecule type" value="Genomic_DNA"/>
</dbReference>
<gene>
    <name evidence="1" type="ORF">OHX15_01045</name>
</gene>
<evidence type="ECO:0000313" key="2">
    <source>
        <dbReference type="Proteomes" id="UP001289645"/>
    </source>
</evidence>
<accession>A0ACC6MAI8</accession>
<reference evidence="1 2" key="1">
    <citation type="journal article" date="2021" name="Chemosphere">
        <title>Bioballs carrying a syntrophic Rhodococcus and Mycolicibacterium consortium for simultaneous sorption and biodegradation of fuel oil in contaminated freshwater.</title>
        <authorList>
            <person name="Naloka K."/>
            <person name="Polrit D."/>
            <person name="Muangchinda C."/>
            <person name="Thoetkiattikul H."/>
            <person name="Pinyakong O."/>
        </authorList>
    </citation>
    <scope>NUCLEOTIDE SEQUENCE [LARGE SCALE GENOMIC DNA]</scope>
    <source>
        <strain evidence="1 2">J101</strain>
    </source>
</reference>
<name>A0ACC6MAI8_MYCPF</name>
<sequence length="323" mass="35865">MPPPDPSTVRIDGPWRHLDVHANGIRFHVVEADQRPDTDDASRPFTDRPLVIMLHGFGSFWWSWRHQLTGLSGARVVAVDLRGYGASDKPPRGYDGWTLAGDTAGLVRALGHNSATLVGHADGGLVCWATSVLHPRVVRAIAVVSSPHPAALRASALRRRDQGRALLPWMLRYQVPIWPERSLTRHDGAELERLVRSRSSAAWQAGDDFAETIGHLRRAIQIPSAAHSALEYQRWAARSQLRGEGRRFMRSMKRPMSVPVLHLRGDGDPYVLADPVNRTRQYAPHGRYASIAGAGHYAHEEAPGQVNDQLTRFLGQVYARPVS</sequence>